<reference evidence="1" key="1">
    <citation type="submission" date="2022-08" db="EMBL/GenBank/DDBJ databases">
        <title>Genome Sequence of Lecanicillium fungicola.</title>
        <authorList>
            <person name="Buettner E."/>
        </authorList>
    </citation>
    <scope>NUCLEOTIDE SEQUENCE</scope>
    <source>
        <strain evidence="1">Babe33</strain>
    </source>
</reference>
<organism evidence="1 2">
    <name type="scientific">Zarea fungicola</name>
    <dbReference type="NCBI Taxonomy" id="93591"/>
    <lineage>
        <taxon>Eukaryota</taxon>
        <taxon>Fungi</taxon>
        <taxon>Dikarya</taxon>
        <taxon>Ascomycota</taxon>
        <taxon>Pezizomycotina</taxon>
        <taxon>Sordariomycetes</taxon>
        <taxon>Hypocreomycetidae</taxon>
        <taxon>Hypocreales</taxon>
        <taxon>Cordycipitaceae</taxon>
        <taxon>Zarea</taxon>
    </lineage>
</organism>
<comment type="caution">
    <text evidence="1">The sequence shown here is derived from an EMBL/GenBank/DDBJ whole genome shotgun (WGS) entry which is preliminary data.</text>
</comment>
<evidence type="ECO:0000313" key="1">
    <source>
        <dbReference type="EMBL" id="KAJ2957904.1"/>
    </source>
</evidence>
<accession>A0ACC1MCJ1</accession>
<sequence>MQDLYDSALKILGSGPDGVMLNTTIVQTERSDTGVKLIVKTQSGEKLIKAKKMLMSGYLLKSNLGGWDLSTEEDALFSKWQSLGYIGGIIESKSLNVTPSYNNVSPNPPFYMPTFAGLYLFGAVPGHADKFSFFLSSPKPIATDQGLAIVEEQVKRLDAAGIVDASDFNIVAKFNHFNYRLWVSEADIKDHFYKKLYDLQGKRSTFYTGATFAAHDHAKIWAFSDRIVAQMLS</sequence>
<keyword evidence="2" id="KW-1185">Reference proteome</keyword>
<name>A0ACC1MCJ1_9HYPO</name>
<dbReference type="Proteomes" id="UP001143910">
    <property type="component" value="Unassembled WGS sequence"/>
</dbReference>
<dbReference type="EMBL" id="JANJQO010003603">
    <property type="protein sequence ID" value="KAJ2957904.1"/>
    <property type="molecule type" value="Genomic_DNA"/>
</dbReference>
<gene>
    <name evidence="1" type="ORF">NQ176_g11213</name>
</gene>
<evidence type="ECO:0000313" key="2">
    <source>
        <dbReference type="Proteomes" id="UP001143910"/>
    </source>
</evidence>
<proteinExistence type="predicted"/>
<protein>
    <submittedName>
        <fullName evidence="1">Uncharacterized protein</fullName>
    </submittedName>
</protein>